<dbReference type="RefSeq" id="WP_311598723.1">
    <property type="nucleotide sequence ID" value="NZ_JAVREM010000013.1"/>
</dbReference>
<accession>A0ABU2LPD2</accession>
<protein>
    <submittedName>
        <fullName evidence="3">HNH endonuclease family protein</fullName>
    </submittedName>
</protein>
<comment type="caution">
    <text evidence="3">The sequence shown here is derived from an EMBL/GenBank/DDBJ whole genome shotgun (WGS) entry which is preliminary data.</text>
</comment>
<sequence length="218" mass="24133">MHHPQPPTHARRLAATLAALLAALLLALLTATPADALPPDIPDEEQARAELAALTVEPPGSMAGYSRDEFPHWITVKGCTTRQSVLIRDGENVELAPGSCRPVAGDWFSPYDDTTWTNPSQLDIDHVVPLAEGWRSGADEWTRDRRREFANDLTTSQLIAVSAASNRSKGDQDPADWQPPAEEFHCTYAEMWIHVKYVYELTLDQAESDALEEMLNSC</sequence>
<dbReference type="GO" id="GO:0004519">
    <property type="term" value="F:endonuclease activity"/>
    <property type="evidence" value="ECO:0007669"/>
    <property type="project" value="UniProtKB-KW"/>
</dbReference>
<reference evidence="4" key="1">
    <citation type="submission" date="2023-07" db="EMBL/GenBank/DDBJ databases">
        <title>30 novel species of actinomycetes from the DSMZ collection.</title>
        <authorList>
            <person name="Nouioui I."/>
        </authorList>
    </citation>
    <scope>NUCLEOTIDE SEQUENCE [LARGE SCALE GENOMIC DNA]</scope>
    <source>
        <strain evidence="4">DSM 44918</strain>
    </source>
</reference>
<dbReference type="Proteomes" id="UP001183420">
    <property type="component" value="Unassembled WGS sequence"/>
</dbReference>
<feature type="chain" id="PRO_5045253043" evidence="1">
    <location>
        <begin position="37"/>
        <end position="218"/>
    </location>
</feature>
<evidence type="ECO:0000256" key="1">
    <source>
        <dbReference type="SAM" id="SignalP"/>
    </source>
</evidence>
<dbReference type="PANTHER" id="PTHR24094">
    <property type="entry name" value="SECRETED PROTEIN"/>
    <property type="match status" value="1"/>
</dbReference>
<feature type="signal peptide" evidence="1">
    <location>
        <begin position="1"/>
        <end position="36"/>
    </location>
</feature>
<proteinExistence type="predicted"/>
<evidence type="ECO:0000313" key="3">
    <source>
        <dbReference type="EMBL" id="MDT0319441.1"/>
    </source>
</evidence>
<evidence type="ECO:0000259" key="2">
    <source>
        <dbReference type="Pfam" id="PF07510"/>
    </source>
</evidence>
<organism evidence="3 4">
    <name type="scientific">Streptomyces millisiae</name>
    <dbReference type="NCBI Taxonomy" id="3075542"/>
    <lineage>
        <taxon>Bacteria</taxon>
        <taxon>Bacillati</taxon>
        <taxon>Actinomycetota</taxon>
        <taxon>Actinomycetes</taxon>
        <taxon>Kitasatosporales</taxon>
        <taxon>Streptomycetaceae</taxon>
        <taxon>Streptomyces</taxon>
    </lineage>
</organism>
<keyword evidence="3" id="KW-0540">Nuclease</keyword>
<dbReference type="EMBL" id="JAVREM010000013">
    <property type="protein sequence ID" value="MDT0319441.1"/>
    <property type="molecule type" value="Genomic_DNA"/>
</dbReference>
<keyword evidence="3" id="KW-0378">Hydrolase</keyword>
<dbReference type="Pfam" id="PF07510">
    <property type="entry name" value="GmrSD_C"/>
    <property type="match status" value="1"/>
</dbReference>
<dbReference type="InterPro" id="IPR011089">
    <property type="entry name" value="GmrSD_C"/>
</dbReference>
<feature type="domain" description="GmrSD restriction endonucleases C-terminal" evidence="2">
    <location>
        <begin position="118"/>
        <end position="211"/>
    </location>
</feature>
<keyword evidence="3" id="KW-0255">Endonuclease</keyword>
<keyword evidence="4" id="KW-1185">Reference proteome</keyword>
<keyword evidence="1" id="KW-0732">Signal</keyword>
<evidence type="ECO:0000313" key="4">
    <source>
        <dbReference type="Proteomes" id="UP001183420"/>
    </source>
</evidence>
<name>A0ABU2LPD2_9ACTN</name>
<gene>
    <name evidence="3" type="ORF">RNC47_13950</name>
</gene>
<dbReference type="PANTHER" id="PTHR24094:SF15">
    <property type="entry name" value="AMP-DEPENDENT SYNTHETASE_LIGASE DOMAIN-CONTAINING PROTEIN-RELATED"/>
    <property type="match status" value="1"/>
</dbReference>